<dbReference type="InterPro" id="IPR052927">
    <property type="entry name" value="DCC_oxidoreductase"/>
</dbReference>
<protein>
    <submittedName>
        <fullName evidence="1">DUF393 domain-containing protein</fullName>
    </submittedName>
</protein>
<dbReference type="Proteomes" id="UP000585050">
    <property type="component" value="Unassembled WGS sequence"/>
</dbReference>
<dbReference type="PANTHER" id="PTHR33639:SF2">
    <property type="entry name" value="DUF393 DOMAIN-CONTAINING PROTEIN"/>
    <property type="match status" value="1"/>
</dbReference>
<evidence type="ECO:0000313" key="1">
    <source>
        <dbReference type="EMBL" id="NLR94219.1"/>
    </source>
</evidence>
<sequence>MSKKVILFDGICNLCDKSVQFIIKHEKENTFQFASLQSPEGKELLKCYNLPIDYTGSIVLITHNNAYLKSEAALKIAKDLRTPWNIFRFGTIFPMWFTDSFYDLIAKNRYKIFGKKSDSCDLLQQNKKYKGSSASSNTI</sequence>
<organism evidence="1 2">
    <name type="scientific">Flammeovirga agarivorans</name>
    <dbReference type="NCBI Taxonomy" id="2726742"/>
    <lineage>
        <taxon>Bacteria</taxon>
        <taxon>Pseudomonadati</taxon>
        <taxon>Bacteroidota</taxon>
        <taxon>Cytophagia</taxon>
        <taxon>Cytophagales</taxon>
        <taxon>Flammeovirgaceae</taxon>
        <taxon>Flammeovirga</taxon>
    </lineage>
</organism>
<reference evidence="1 2" key="1">
    <citation type="submission" date="2020-04" db="EMBL/GenBank/DDBJ databases">
        <title>Flammeovirga sp. SR4, a novel species isolated from seawater.</title>
        <authorList>
            <person name="Wang X."/>
        </authorList>
    </citation>
    <scope>NUCLEOTIDE SEQUENCE [LARGE SCALE GENOMIC DNA]</scope>
    <source>
        <strain evidence="1 2">SR4</strain>
    </source>
</reference>
<dbReference type="GO" id="GO:0015035">
    <property type="term" value="F:protein-disulfide reductase activity"/>
    <property type="evidence" value="ECO:0007669"/>
    <property type="project" value="InterPro"/>
</dbReference>
<dbReference type="InterPro" id="IPR007263">
    <property type="entry name" value="DCC1-like"/>
</dbReference>
<dbReference type="Pfam" id="PF04134">
    <property type="entry name" value="DCC1-like"/>
    <property type="match status" value="1"/>
</dbReference>
<evidence type="ECO:0000313" key="2">
    <source>
        <dbReference type="Proteomes" id="UP000585050"/>
    </source>
</evidence>
<accession>A0A7X8XYH6</accession>
<dbReference type="EMBL" id="JABAIL010000010">
    <property type="protein sequence ID" value="NLR94219.1"/>
    <property type="molecule type" value="Genomic_DNA"/>
</dbReference>
<comment type="caution">
    <text evidence="1">The sequence shown here is derived from an EMBL/GenBank/DDBJ whole genome shotgun (WGS) entry which is preliminary data.</text>
</comment>
<dbReference type="RefSeq" id="WP_168884931.1">
    <property type="nucleotide sequence ID" value="NZ_JABAIL010000010.1"/>
</dbReference>
<name>A0A7X8XYH6_9BACT</name>
<keyword evidence="2" id="KW-1185">Reference proteome</keyword>
<dbReference type="PANTHER" id="PTHR33639">
    <property type="entry name" value="THIOL-DISULFIDE OXIDOREDUCTASE DCC"/>
    <property type="match status" value="1"/>
</dbReference>
<gene>
    <name evidence="1" type="ORF">HGP29_23650</name>
</gene>
<dbReference type="AlphaFoldDB" id="A0A7X8XYH6"/>
<proteinExistence type="predicted"/>